<dbReference type="Proteomes" id="UP001519332">
    <property type="component" value="Unassembled WGS sequence"/>
</dbReference>
<keyword evidence="9" id="KW-0472">Membrane</keyword>
<dbReference type="InterPro" id="IPR050388">
    <property type="entry name" value="ABC_Ni/Peptide_Import"/>
</dbReference>
<comment type="caution">
    <text evidence="11">The sequence shown here is derived from an EMBL/GenBank/DDBJ whole genome shotgun (WGS) entry which is preliminary data.</text>
</comment>
<gene>
    <name evidence="11" type="ORF">JOF56_009585</name>
</gene>
<evidence type="ECO:0000256" key="2">
    <source>
        <dbReference type="ARBA" id="ARBA00005417"/>
    </source>
</evidence>
<dbReference type="CDD" id="cd03257">
    <property type="entry name" value="ABC_NikE_OppD_transporters"/>
    <property type="match status" value="1"/>
</dbReference>
<dbReference type="Gene3D" id="3.40.50.300">
    <property type="entry name" value="P-loop containing nucleotide triphosphate hydrolases"/>
    <property type="match status" value="1"/>
</dbReference>
<dbReference type="InterPro" id="IPR027417">
    <property type="entry name" value="P-loop_NTPase"/>
</dbReference>
<keyword evidence="8" id="KW-1278">Translocase</keyword>
<evidence type="ECO:0000256" key="4">
    <source>
        <dbReference type="ARBA" id="ARBA00022475"/>
    </source>
</evidence>
<keyword evidence="7 11" id="KW-0067">ATP-binding</keyword>
<dbReference type="PANTHER" id="PTHR43297:SF14">
    <property type="entry name" value="ATPASE AAA-TYPE CORE DOMAIN-CONTAINING PROTEIN"/>
    <property type="match status" value="1"/>
</dbReference>
<name>A0ABS4TXS0_9PSEU</name>
<keyword evidence="6" id="KW-0547">Nucleotide-binding</keyword>
<keyword evidence="12" id="KW-1185">Reference proteome</keyword>
<dbReference type="Pfam" id="PF08352">
    <property type="entry name" value="oligo_HPY"/>
    <property type="match status" value="1"/>
</dbReference>
<sequence length="329" mass="35902">MTEPLLVFDRLGVDLPVGVESKPVIHDVSLTIAAGEAVGLVGESGSGKSMTARAVLRLLPAGARVRGEIRFDGQPVQAMTPQVLRRYRARDVAMVFQDPRAHINPVRTVGDFLCEGLVTTRGVKPREAERTVTGLLREVGIRDPERRLCQHPHELSGGLLQRVMIAAALAAEPRLILADEPTTALDVTTQEEVVAILDELRRERGLAMLFITHDLELAAAICDRTAVMYAGSIVEDARSALLHTESMHPYTTALLASRPDVARRGERLRTIVGRPLSAFEVPDGCAFSSRCPHVVDQCRVETPRLRTVETGRVACHVAGQLDRKEVADV</sequence>
<keyword evidence="3" id="KW-0813">Transport</keyword>
<dbReference type="EMBL" id="JAGINW010000001">
    <property type="protein sequence ID" value="MBP2329200.1"/>
    <property type="molecule type" value="Genomic_DNA"/>
</dbReference>
<evidence type="ECO:0000256" key="3">
    <source>
        <dbReference type="ARBA" id="ARBA00022448"/>
    </source>
</evidence>
<dbReference type="RefSeq" id="WP_209646041.1">
    <property type="nucleotide sequence ID" value="NZ_JAGINW010000001.1"/>
</dbReference>
<dbReference type="InterPro" id="IPR013563">
    <property type="entry name" value="Oligopep_ABC_C"/>
</dbReference>
<dbReference type="GO" id="GO:0005524">
    <property type="term" value="F:ATP binding"/>
    <property type="evidence" value="ECO:0007669"/>
    <property type="project" value="UniProtKB-KW"/>
</dbReference>
<protein>
    <submittedName>
        <fullName evidence="11">Oligopeptide/dipeptide ABC transporter ATP-binding protein</fullName>
    </submittedName>
</protein>
<dbReference type="InterPro" id="IPR003439">
    <property type="entry name" value="ABC_transporter-like_ATP-bd"/>
</dbReference>
<evidence type="ECO:0000256" key="5">
    <source>
        <dbReference type="ARBA" id="ARBA00022519"/>
    </source>
</evidence>
<feature type="domain" description="ABC transporter" evidence="10">
    <location>
        <begin position="6"/>
        <end position="255"/>
    </location>
</feature>
<accession>A0ABS4TXS0</accession>
<evidence type="ECO:0000256" key="7">
    <source>
        <dbReference type="ARBA" id="ARBA00022840"/>
    </source>
</evidence>
<dbReference type="Pfam" id="PF00005">
    <property type="entry name" value="ABC_tran"/>
    <property type="match status" value="1"/>
</dbReference>
<comment type="subcellular location">
    <subcellularLocation>
        <location evidence="1">Cell membrane</location>
        <topology evidence="1">Peripheral membrane protein</topology>
    </subcellularLocation>
</comment>
<dbReference type="InterPro" id="IPR003593">
    <property type="entry name" value="AAA+_ATPase"/>
</dbReference>
<keyword evidence="4" id="KW-1003">Cell membrane</keyword>
<evidence type="ECO:0000256" key="9">
    <source>
        <dbReference type="ARBA" id="ARBA00023136"/>
    </source>
</evidence>
<comment type="similarity">
    <text evidence="2">Belongs to the ABC transporter superfamily.</text>
</comment>
<evidence type="ECO:0000313" key="11">
    <source>
        <dbReference type="EMBL" id="MBP2329200.1"/>
    </source>
</evidence>
<evidence type="ECO:0000259" key="10">
    <source>
        <dbReference type="PROSITE" id="PS50893"/>
    </source>
</evidence>
<dbReference type="PANTHER" id="PTHR43297">
    <property type="entry name" value="OLIGOPEPTIDE TRANSPORT ATP-BINDING PROTEIN APPD"/>
    <property type="match status" value="1"/>
</dbReference>
<evidence type="ECO:0000256" key="6">
    <source>
        <dbReference type="ARBA" id="ARBA00022741"/>
    </source>
</evidence>
<organism evidence="11 12">
    <name type="scientific">Kibdelosporangium banguiense</name>
    <dbReference type="NCBI Taxonomy" id="1365924"/>
    <lineage>
        <taxon>Bacteria</taxon>
        <taxon>Bacillati</taxon>
        <taxon>Actinomycetota</taxon>
        <taxon>Actinomycetes</taxon>
        <taxon>Pseudonocardiales</taxon>
        <taxon>Pseudonocardiaceae</taxon>
        <taxon>Kibdelosporangium</taxon>
    </lineage>
</organism>
<proteinExistence type="inferred from homology"/>
<keyword evidence="5" id="KW-0997">Cell inner membrane</keyword>
<reference evidence="11 12" key="1">
    <citation type="submission" date="2021-03" db="EMBL/GenBank/DDBJ databases">
        <title>Sequencing the genomes of 1000 actinobacteria strains.</title>
        <authorList>
            <person name="Klenk H.-P."/>
        </authorList>
    </citation>
    <scope>NUCLEOTIDE SEQUENCE [LARGE SCALE GENOMIC DNA]</scope>
    <source>
        <strain evidence="11 12">DSM 46670</strain>
    </source>
</reference>
<evidence type="ECO:0000256" key="1">
    <source>
        <dbReference type="ARBA" id="ARBA00004202"/>
    </source>
</evidence>
<dbReference type="NCBIfam" id="TIGR01727">
    <property type="entry name" value="oligo_HPY"/>
    <property type="match status" value="1"/>
</dbReference>
<dbReference type="PROSITE" id="PS50893">
    <property type="entry name" value="ABC_TRANSPORTER_2"/>
    <property type="match status" value="1"/>
</dbReference>
<evidence type="ECO:0000256" key="8">
    <source>
        <dbReference type="ARBA" id="ARBA00022967"/>
    </source>
</evidence>
<dbReference type="SMART" id="SM00382">
    <property type="entry name" value="AAA"/>
    <property type="match status" value="1"/>
</dbReference>
<evidence type="ECO:0000313" key="12">
    <source>
        <dbReference type="Proteomes" id="UP001519332"/>
    </source>
</evidence>
<dbReference type="SUPFAM" id="SSF52540">
    <property type="entry name" value="P-loop containing nucleoside triphosphate hydrolases"/>
    <property type="match status" value="1"/>
</dbReference>